<keyword evidence="3" id="KW-1185">Reference proteome</keyword>
<comment type="caution">
    <text evidence="2">The sequence shown here is derived from an EMBL/GenBank/DDBJ whole genome shotgun (WGS) entry which is preliminary data.</text>
</comment>
<accession>A0ABR8DD66</accession>
<proteinExistence type="predicted"/>
<evidence type="ECO:0000256" key="1">
    <source>
        <dbReference type="SAM" id="MobiDB-lite"/>
    </source>
</evidence>
<sequence length="272" mass="29981">MSTLKPIKILLALTFGYTSLLAGQSWVLANTPNVNSANPRNFSNNNVTARNKQNSFAQPPLPSSEGRPGGRVRGGAKRGPCQLVETQLTALVPFTQTAPTETDVWGFTTQAHPTFLFYVPYSKNAGYPTEFLLQDKEGNNIYQKAIALPEKPGIISVSLPPDAAALAVDQQYRWFFTVECDQKNPSPPIYVEGVIKRVQLEPATIQQLETGSPLEKLEIYAANGIWFDAAEILFQLRQKNPQNAAIENKWRNLLTSISLDDIIAKPVISAKP</sequence>
<dbReference type="EMBL" id="JACJSG010000051">
    <property type="protein sequence ID" value="MBD2504433.1"/>
    <property type="molecule type" value="Genomic_DNA"/>
</dbReference>
<evidence type="ECO:0000313" key="2">
    <source>
        <dbReference type="EMBL" id="MBD2504433.1"/>
    </source>
</evidence>
<dbReference type="RefSeq" id="WP_190478218.1">
    <property type="nucleotide sequence ID" value="NZ_JACJSG010000051.1"/>
</dbReference>
<dbReference type="InterPro" id="IPR010328">
    <property type="entry name" value="DUF928"/>
</dbReference>
<dbReference type="Pfam" id="PF06051">
    <property type="entry name" value="DUF928"/>
    <property type="match status" value="1"/>
</dbReference>
<gene>
    <name evidence="2" type="ORF">H6G83_28145</name>
</gene>
<evidence type="ECO:0000313" key="3">
    <source>
        <dbReference type="Proteomes" id="UP000661112"/>
    </source>
</evidence>
<dbReference type="Proteomes" id="UP000661112">
    <property type="component" value="Unassembled WGS sequence"/>
</dbReference>
<name>A0ABR8DD66_9NOST</name>
<reference evidence="2 3" key="1">
    <citation type="journal article" date="2020" name="ISME J.">
        <title>Comparative genomics reveals insights into cyanobacterial evolution and habitat adaptation.</title>
        <authorList>
            <person name="Chen M.Y."/>
            <person name="Teng W.K."/>
            <person name="Zhao L."/>
            <person name="Hu C.X."/>
            <person name="Zhou Y.K."/>
            <person name="Han B.P."/>
            <person name="Song L.R."/>
            <person name="Shu W.S."/>
        </authorList>
    </citation>
    <scope>NUCLEOTIDE SEQUENCE [LARGE SCALE GENOMIC DNA]</scope>
    <source>
        <strain evidence="2 3">FACHB-119</strain>
    </source>
</reference>
<protein>
    <submittedName>
        <fullName evidence="2">DUF928 domain-containing protein</fullName>
    </submittedName>
</protein>
<organism evidence="2 3">
    <name type="scientific">Anabaena azotica FACHB-119</name>
    <dbReference type="NCBI Taxonomy" id="947527"/>
    <lineage>
        <taxon>Bacteria</taxon>
        <taxon>Bacillati</taxon>
        <taxon>Cyanobacteriota</taxon>
        <taxon>Cyanophyceae</taxon>
        <taxon>Nostocales</taxon>
        <taxon>Nostocaceae</taxon>
        <taxon>Anabaena</taxon>
        <taxon>Anabaena azotica</taxon>
    </lineage>
</organism>
<feature type="region of interest" description="Disordered" evidence="1">
    <location>
        <begin position="52"/>
        <end position="77"/>
    </location>
</feature>